<evidence type="ECO:0000313" key="2">
    <source>
        <dbReference type="Proteomes" id="UP000468735"/>
    </source>
</evidence>
<gene>
    <name evidence="1" type="ORF">F8566_46750</name>
</gene>
<sequence length="61" mass="6964">MEIRDLRVVALCAGRRWRRGKAAMKPEDRFLGRPIDLRGSELYSAILLGQAVDQLAILIER</sequence>
<dbReference type="AlphaFoldDB" id="A0A6H9YEL2"/>
<comment type="caution">
    <text evidence="1">The sequence shown here is derived from an EMBL/GenBank/DDBJ whole genome shotgun (WGS) entry which is preliminary data.</text>
</comment>
<name>A0A6H9YEL2_9ACTN</name>
<organism evidence="1 2">
    <name type="scientific">Actinomadura rudentiformis</name>
    <dbReference type="NCBI Taxonomy" id="359158"/>
    <lineage>
        <taxon>Bacteria</taxon>
        <taxon>Bacillati</taxon>
        <taxon>Actinomycetota</taxon>
        <taxon>Actinomycetes</taxon>
        <taxon>Streptosporangiales</taxon>
        <taxon>Thermomonosporaceae</taxon>
        <taxon>Actinomadura</taxon>
    </lineage>
</organism>
<evidence type="ECO:0000313" key="1">
    <source>
        <dbReference type="EMBL" id="KAB2339777.1"/>
    </source>
</evidence>
<dbReference type="RefSeq" id="WP_151570418.1">
    <property type="nucleotide sequence ID" value="NZ_WBMT01000033.1"/>
</dbReference>
<protein>
    <submittedName>
        <fullName evidence="1">Uncharacterized protein</fullName>
    </submittedName>
</protein>
<accession>A0A6H9YEL2</accession>
<dbReference type="EMBL" id="WBMT01000033">
    <property type="protein sequence ID" value="KAB2339777.1"/>
    <property type="molecule type" value="Genomic_DNA"/>
</dbReference>
<dbReference type="Proteomes" id="UP000468735">
    <property type="component" value="Unassembled WGS sequence"/>
</dbReference>
<reference evidence="1 2" key="1">
    <citation type="submission" date="2019-09" db="EMBL/GenBank/DDBJ databases">
        <title>Actinomadura physcomitrii sp. nov., a novel actinomycete isolated from moss [Physcomitrium sphaericum (Ludw) Fuernr].</title>
        <authorList>
            <person name="Zhuang X."/>
            <person name="Liu C."/>
        </authorList>
    </citation>
    <scope>NUCLEOTIDE SEQUENCE [LARGE SCALE GENOMIC DNA]</scope>
    <source>
        <strain evidence="1 2">HMC1</strain>
    </source>
</reference>
<proteinExistence type="predicted"/>
<keyword evidence="2" id="KW-1185">Reference proteome</keyword>